<evidence type="ECO:0000313" key="14">
    <source>
        <dbReference type="Proteomes" id="UP000230759"/>
    </source>
</evidence>
<keyword evidence="3 9" id="KW-0963">Cytoplasm</keyword>
<keyword evidence="8" id="KW-0238">DNA-binding</keyword>
<reference evidence="13 14" key="1">
    <citation type="submission" date="2017-09" db="EMBL/GenBank/DDBJ databases">
        <title>Depth-based differentiation of microbial function through sediment-hosted aquifers and enrichment of novel symbionts in the deep terrestrial subsurface.</title>
        <authorList>
            <person name="Probst A.J."/>
            <person name="Ladd B."/>
            <person name="Jarett J.K."/>
            <person name="Geller-Mcgrath D.E."/>
            <person name="Sieber C.M."/>
            <person name="Emerson J.B."/>
            <person name="Anantharaman K."/>
            <person name="Thomas B.C."/>
            <person name="Malmstrom R."/>
            <person name="Stieglmeier M."/>
            <person name="Klingl A."/>
            <person name="Woyke T."/>
            <person name="Ryan C.M."/>
            <person name="Banfield J.F."/>
        </authorList>
    </citation>
    <scope>NUCLEOTIDE SEQUENCE [LARGE SCALE GENOMIC DNA]</scope>
    <source>
        <strain evidence="13">CG22_combo_CG10-13_8_21_14_all_45_10</strain>
    </source>
</reference>
<dbReference type="AlphaFoldDB" id="A0A2H0BJR3"/>
<proteinExistence type="inferred from homology"/>
<dbReference type="GO" id="GO:0009360">
    <property type="term" value="C:DNA polymerase III complex"/>
    <property type="evidence" value="ECO:0007669"/>
    <property type="project" value="InterPro"/>
</dbReference>
<dbReference type="PANTHER" id="PTHR30478">
    <property type="entry name" value="DNA POLYMERASE III SUBUNIT BETA"/>
    <property type="match status" value="1"/>
</dbReference>
<dbReference type="Pfam" id="PF02768">
    <property type="entry name" value="DNA_pol3_beta_3"/>
    <property type="match status" value="1"/>
</dbReference>
<comment type="subunit">
    <text evidence="9">Forms a ring-shaped head-to-tail homodimer around DNA.</text>
</comment>
<dbReference type="InterPro" id="IPR022635">
    <property type="entry name" value="DNA_polIII_beta_C"/>
</dbReference>
<dbReference type="Proteomes" id="UP000230759">
    <property type="component" value="Unassembled WGS sequence"/>
</dbReference>
<gene>
    <name evidence="13" type="primary">dnaN</name>
    <name evidence="13" type="ORF">COX04_00540</name>
</gene>
<comment type="function">
    <text evidence="9">Confers DNA tethering and processivity to DNA polymerases and other proteins. Acts as a clamp, forming a ring around DNA (a reaction catalyzed by the clamp-loading complex) which diffuses in an ATP-independent manner freely and bidirectionally along dsDNA. Initially characterized for its ability to contact the catalytic subunit of DNA polymerase III (Pol III), a complex, multichain enzyme responsible for most of the replicative synthesis in bacteria; Pol III exhibits 3'-5' exonuclease proofreading activity. The beta chain is required for initiation of replication as well as for processivity of DNA replication.</text>
</comment>
<evidence type="ECO:0000256" key="8">
    <source>
        <dbReference type="ARBA" id="ARBA00023125"/>
    </source>
</evidence>
<dbReference type="SUPFAM" id="SSF55979">
    <property type="entry name" value="DNA clamp"/>
    <property type="match status" value="3"/>
</dbReference>
<feature type="domain" description="DNA polymerase III beta sliding clamp N-terminal" evidence="10">
    <location>
        <begin position="4"/>
        <end position="121"/>
    </location>
</feature>
<dbReference type="Pfam" id="PF00712">
    <property type="entry name" value="DNA_pol3_beta"/>
    <property type="match status" value="1"/>
</dbReference>
<dbReference type="InterPro" id="IPR001001">
    <property type="entry name" value="DNA_polIII_beta"/>
</dbReference>
<evidence type="ECO:0000259" key="10">
    <source>
        <dbReference type="Pfam" id="PF00712"/>
    </source>
</evidence>
<dbReference type="InterPro" id="IPR022634">
    <property type="entry name" value="DNA_polIII_beta_N"/>
</dbReference>
<evidence type="ECO:0000259" key="11">
    <source>
        <dbReference type="Pfam" id="PF02767"/>
    </source>
</evidence>
<dbReference type="NCBIfam" id="TIGR00663">
    <property type="entry name" value="dnan"/>
    <property type="match status" value="1"/>
</dbReference>
<dbReference type="GO" id="GO:0003677">
    <property type="term" value="F:DNA binding"/>
    <property type="evidence" value="ECO:0007669"/>
    <property type="project" value="UniProtKB-UniRule"/>
</dbReference>
<evidence type="ECO:0000256" key="1">
    <source>
        <dbReference type="ARBA" id="ARBA00004496"/>
    </source>
</evidence>
<comment type="caution">
    <text evidence="13">The sequence shown here is derived from an EMBL/GenBank/DDBJ whole genome shotgun (WGS) entry which is preliminary data.</text>
</comment>
<dbReference type="InterPro" id="IPR046938">
    <property type="entry name" value="DNA_clamp_sf"/>
</dbReference>
<dbReference type="InterPro" id="IPR022637">
    <property type="entry name" value="DNA_polIII_beta_cen"/>
</dbReference>
<keyword evidence="5 9" id="KW-0548">Nucleotidyltransferase</keyword>
<dbReference type="SMART" id="SM00480">
    <property type="entry name" value="POL3Bc"/>
    <property type="match status" value="1"/>
</dbReference>
<name>A0A2H0BJR3_9BACT</name>
<dbReference type="Gene3D" id="3.70.10.10">
    <property type="match status" value="1"/>
</dbReference>
<keyword evidence="4 9" id="KW-0808">Transferase</keyword>
<comment type="subcellular location">
    <subcellularLocation>
        <location evidence="1 9">Cytoplasm</location>
    </subcellularLocation>
</comment>
<evidence type="ECO:0000256" key="5">
    <source>
        <dbReference type="ARBA" id="ARBA00022695"/>
    </source>
</evidence>
<keyword evidence="7 9" id="KW-0239">DNA-directed DNA polymerase</keyword>
<evidence type="ECO:0000256" key="2">
    <source>
        <dbReference type="ARBA" id="ARBA00010752"/>
    </source>
</evidence>
<dbReference type="Gene3D" id="3.10.150.10">
    <property type="entry name" value="DNA Polymerase III, subunit A, domain 2"/>
    <property type="match status" value="1"/>
</dbReference>
<evidence type="ECO:0000256" key="9">
    <source>
        <dbReference type="PIRNR" id="PIRNR000804"/>
    </source>
</evidence>
<evidence type="ECO:0000313" key="13">
    <source>
        <dbReference type="EMBL" id="PIP57248.1"/>
    </source>
</evidence>
<dbReference type="GO" id="GO:0005737">
    <property type="term" value="C:cytoplasm"/>
    <property type="evidence" value="ECO:0007669"/>
    <property type="project" value="UniProtKB-SubCell"/>
</dbReference>
<dbReference type="EMBL" id="PCSV01000015">
    <property type="protein sequence ID" value="PIP57248.1"/>
    <property type="molecule type" value="Genomic_DNA"/>
</dbReference>
<evidence type="ECO:0000259" key="12">
    <source>
        <dbReference type="Pfam" id="PF02768"/>
    </source>
</evidence>
<evidence type="ECO:0000256" key="7">
    <source>
        <dbReference type="ARBA" id="ARBA00022932"/>
    </source>
</evidence>
<dbReference type="GO" id="GO:0003887">
    <property type="term" value="F:DNA-directed DNA polymerase activity"/>
    <property type="evidence" value="ECO:0007669"/>
    <property type="project" value="UniProtKB-UniRule"/>
</dbReference>
<dbReference type="PIRSF" id="PIRSF000804">
    <property type="entry name" value="DNA_pol_III_b"/>
    <property type="match status" value="1"/>
</dbReference>
<organism evidence="13 14">
    <name type="scientific">Candidatus Woesebacteria bacterium CG22_combo_CG10-13_8_21_14_all_45_10</name>
    <dbReference type="NCBI Taxonomy" id="1975060"/>
    <lineage>
        <taxon>Bacteria</taxon>
        <taxon>Candidatus Woeseibacteriota</taxon>
    </lineage>
</organism>
<dbReference type="GO" id="GO:0008408">
    <property type="term" value="F:3'-5' exonuclease activity"/>
    <property type="evidence" value="ECO:0007669"/>
    <property type="project" value="InterPro"/>
</dbReference>
<evidence type="ECO:0000256" key="6">
    <source>
        <dbReference type="ARBA" id="ARBA00022705"/>
    </source>
</evidence>
<dbReference type="CDD" id="cd00140">
    <property type="entry name" value="beta_clamp"/>
    <property type="match status" value="1"/>
</dbReference>
<keyword evidence="6 9" id="KW-0235">DNA replication</keyword>
<protein>
    <recommendedName>
        <fullName evidence="9">Beta sliding clamp</fullName>
    </recommendedName>
</protein>
<sequence length="375" mass="41128">MRRMKLTVLQENLAKSLATTSRFTATRAQLPVLENILFSADKTKLRLSATNLETSAVVNLGAQIKEEGEITIPAKTIAEIILNLPAGPLELESDKEHLKIKAQGFSAKVLGMNSADFPKIPQAVEPTDCLVLPKEELLDALAQVLFAVSVDESRPILTGVLFLFSKGGLSLVATDGFRLSQKKINFKGKGLFQKLVLPKNPLVEISRLGDEAEEIKMSLKEKENQAVFGLGETVLSSRVLEGKFPDYEKIIPKSSSLKVRADKEELLRAVKLASVFARDSANIVKSKVEKETLNLSAESSQVGNQEASVEAKVDGDLPAGGFEISFNYRFLEEFLRVVKGEEAQMEFTNSSAPGVFTDPKDPNFLHLIMPVKIQE</sequence>
<dbReference type="PANTHER" id="PTHR30478:SF0">
    <property type="entry name" value="BETA SLIDING CLAMP"/>
    <property type="match status" value="1"/>
</dbReference>
<feature type="domain" description="DNA polymerase III beta sliding clamp central" evidence="11">
    <location>
        <begin position="132"/>
        <end position="246"/>
    </location>
</feature>
<feature type="domain" description="DNA polymerase III beta sliding clamp C-terminal" evidence="12">
    <location>
        <begin position="249"/>
        <end position="371"/>
    </location>
</feature>
<dbReference type="Pfam" id="PF02767">
    <property type="entry name" value="DNA_pol3_beta_2"/>
    <property type="match status" value="1"/>
</dbReference>
<evidence type="ECO:0000256" key="3">
    <source>
        <dbReference type="ARBA" id="ARBA00022490"/>
    </source>
</evidence>
<comment type="similarity">
    <text evidence="2 9">Belongs to the beta sliding clamp family.</text>
</comment>
<evidence type="ECO:0000256" key="4">
    <source>
        <dbReference type="ARBA" id="ARBA00022679"/>
    </source>
</evidence>
<accession>A0A2H0BJR3</accession>
<dbReference type="GO" id="GO:0006271">
    <property type="term" value="P:DNA strand elongation involved in DNA replication"/>
    <property type="evidence" value="ECO:0007669"/>
    <property type="project" value="TreeGrafter"/>
</dbReference>